<dbReference type="NCBIfam" id="NF004472">
    <property type="entry name" value="PRK05805.1"/>
    <property type="match status" value="1"/>
</dbReference>
<organism evidence="5 6">
    <name type="scientific">Senegalia massiliensis</name>
    <dbReference type="NCBI Taxonomy" id="1720316"/>
    <lineage>
        <taxon>Bacteria</taxon>
        <taxon>Bacillati</taxon>
        <taxon>Bacillota</taxon>
        <taxon>Clostridia</taxon>
        <taxon>Eubacteriales</taxon>
        <taxon>Clostridiaceae</taxon>
        <taxon>Senegalia</taxon>
    </lineage>
</organism>
<comment type="similarity">
    <text evidence="1">Belongs to the phosphate acetyltransferase and butyryltransferase family.</text>
</comment>
<dbReference type="EMBL" id="QXXA01000015">
    <property type="protein sequence ID" value="NBI07751.1"/>
    <property type="molecule type" value="Genomic_DNA"/>
</dbReference>
<evidence type="ECO:0000313" key="5">
    <source>
        <dbReference type="EMBL" id="NBI07751.1"/>
    </source>
</evidence>
<protein>
    <submittedName>
        <fullName evidence="5">Phosphate butyryltransferase</fullName>
        <ecNumber evidence="5">2.3.1.19</ecNumber>
    </submittedName>
</protein>
<accession>A0A845QZL2</accession>
<evidence type="ECO:0000259" key="4">
    <source>
        <dbReference type="Pfam" id="PF01515"/>
    </source>
</evidence>
<dbReference type="PANTHER" id="PTHR43356">
    <property type="entry name" value="PHOSPHATE ACETYLTRANSFERASE"/>
    <property type="match status" value="1"/>
</dbReference>
<dbReference type="EC" id="2.3.1.19" evidence="5"/>
<sequence length="305" mass="32945">MIKDFKDILDLARKKGPRTLSVAVAQDKEVLQSVKKAKYEQIANSILVGDKEEIENIAKDINMDLNEFEIVDIKDKKEASLKAVELVSKGKADLVMKGIVDTSIILKAVLDKEVGLKTGNLLSHVVAFDIPTYEKILLVSDAAMNIDPDLDAKKKILENANFVAYSLDIEEPKIAVICAKEKVNPKMPDTVDAAELTKMNENGEITGCIVKGPFALDNAISKQAAIHKGIEHPVAGNADILLMPDIEAGNILYKSLVFLANANIAGVIVGAKAPVVLTSRADDDEAKFNSIALGVLMASKNKEAE</sequence>
<evidence type="ECO:0000256" key="2">
    <source>
        <dbReference type="ARBA" id="ARBA00022679"/>
    </source>
</evidence>
<keyword evidence="6" id="KW-1185">Reference proteome</keyword>
<keyword evidence="2 5" id="KW-0808">Transferase</keyword>
<dbReference type="PIRSF" id="PIRSF000428">
    <property type="entry name" value="P_Ac_trans"/>
    <property type="match status" value="1"/>
</dbReference>
<dbReference type="NCBIfam" id="TIGR02706">
    <property type="entry name" value="P_butyryltrans"/>
    <property type="match status" value="1"/>
</dbReference>
<dbReference type="Pfam" id="PF01515">
    <property type="entry name" value="PTA_PTB"/>
    <property type="match status" value="2"/>
</dbReference>
<dbReference type="Proteomes" id="UP000467132">
    <property type="component" value="Unassembled WGS sequence"/>
</dbReference>
<feature type="domain" description="Phosphate acetyl/butaryl transferase" evidence="4">
    <location>
        <begin position="8"/>
        <end position="77"/>
    </location>
</feature>
<evidence type="ECO:0000256" key="3">
    <source>
        <dbReference type="ARBA" id="ARBA00023315"/>
    </source>
</evidence>
<reference evidence="5 6" key="1">
    <citation type="submission" date="2018-08" db="EMBL/GenBank/DDBJ databases">
        <title>Murine metabolic-syndrome-specific gut microbial biobank.</title>
        <authorList>
            <person name="Liu C."/>
        </authorList>
    </citation>
    <scope>NUCLEOTIDE SEQUENCE [LARGE SCALE GENOMIC DNA]</scope>
    <source>
        <strain evidence="5 6">583</strain>
    </source>
</reference>
<dbReference type="SUPFAM" id="SSF53659">
    <property type="entry name" value="Isocitrate/Isopropylmalate dehydrogenase-like"/>
    <property type="match status" value="1"/>
</dbReference>
<dbReference type="PANTHER" id="PTHR43356:SF2">
    <property type="entry name" value="PHOSPHATE ACETYLTRANSFERASE"/>
    <property type="match status" value="1"/>
</dbReference>
<evidence type="ECO:0000313" key="6">
    <source>
        <dbReference type="Proteomes" id="UP000467132"/>
    </source>
</evidence>
<dbReference type="GO" id="GO:0050182">
    <property type="term" value="F:phosphate butyryltransferase activity"/>
    <property type="evidence" value="ECO:0007669"/>
    <property type="project" value="UniProtKB-EC"/>
</dbReference>
<dbReference type="NCBIfam" id="NF006045">
    <property type="entry name" value="PRK08190.1"/>
    <property type="match status" value="1"/>
</dbReference>
<dbReference type="InterPro" id="IPR002505">
    <property type="entry name" value="PTA_PTB"/>
</dbReference>
<feature type="domain" description="Phosphate acetyl/butaryl transferase" evidence="4">
    <location>
        <begin position="78"/>
        <end position="293"/>
    </location>
</feature>
<dbReference type="InterPro" id="IPR050500">
    <property type="entry name" value="Phos_Acetyltrans/Butyryltrans"/>
</dbReference>
<dbReference type="RefSeq" id="WP_160198222.1">
    <property type="nucleotide sequence ID" value="NZ_QXXA01000015.1"/>
</dbReference>
<dbReference type="InterPro" id="IPR012147">
    <property type="entry name" value="P_Ac_Bu_trans"/>
</dbReference>
<dbReference type="GO" id="GO:0019605">
    <property type="term" value="P:butyrate metabolic process"/>
    <property type="evidence" value="ECO:0007669"/>
    <property type="project" value="InterPro"/>
</dbReference>
<dbReference type="AlphaFoldDB" id="A0A845QZL2"/>
<dbReference type="Gene3D" id="3.40.718.10">
    <property type="entry name" value="Isopropylmalate Dehydrogenase"/>
    <property type="match status" value="1"/>
</dbReference>
<evidence type="ECO:0000256" key="1">
    <source>
        <dbReference type="ARBA" id="ARBA00005656"/>
    </source>
</evidence>
<proteinExistence type="inferred from homology"/>
<comment type="caution">
    <text evidence="5">The sequence shown here is derived from an EMBL/GenBank/DDBJ whole genome shotgun (WGS) entry which is preliminary data.</text>
</comment>
<name>A0A845QZL2_9CLOT</name>
<dbReference type="OrthoDB" id="9774179at2"/>
<dbReference type="InterPro" id="IPR014079">
    <property type="entry name" value="Phosphate_butyryltransferase"/>
</dbReference>
<keyword evidence="3 5" id="KW-0012">Acyltransferase</keyword>
<gene>
    <name evidence="5" type="primary">ptb</name>
    <name evidence="5" type="ORF">D3Z33_12895</name>
</gene>